<evidence type="ECO:0000256" key="2">
    <source>
        <dbReference type="ARBA" id="ARBA00023027"/>
    </source>
</evidence>
<keyword evidence="6" id="KW-1185">Reference proteome</keyword>
<reference evidence="5" key="1">
    <citation type="journal article" date="2022" name="Toxins">
        <title>Genomic Analysis of Sphingopyxis sp. USTB-05 for Biodegrading Cyanobacterial Hepatotoxins.</title>
        <authorList>
            <person name="Liu C."/>
            <person name="Xu Q."/>
            <person name="Zhao Z."/>
            <person name="Zhang H."/>
            <person name="Liu X."/>
            <person name="Yin C."/>
            <person name="Liu Y."/>
            <person name="Yan H."/>
        </authorList>
    </citation>
    <scope>NUCLEOTIDE SEQUENCE</scope>
    <source>
        <strain evidence="5">NBD5</strain>
    </source>
</reference>
<feature type="domain" description="Mannitol dehydrogenase C-terminal" evidence="4">
    <location>
        <begin position="268"/>
        <end position="458"/>
    </location>
</feature>
<dbReference type="Pfam" id="PF01232">
    <property type="entry name" value="Mannitol_dh"/>
    <property type="match status" value="1"/>
</dbReference>
<dbReference type="InterPro" id="IPR013328">
    <property type="entry name" value="6PGD_dom2"/>
</dbReference>
<accession>A0ABY4X6G9</accession>
<keyword evidence="1" id="KW-0560">Oxidoreductase</keyword>
<dbReference type="InterPro" id="IPR023027">
    <property type="entry name" value="Mannitol_DH_CS"/>
</dbReference>
<dbReference type="SUPFAM" id="SSF48179">
    <property type="entry name" value="6-phosphogluconate dehydrogenase C-terminal domain-like"/>
    <property type="match status" value="1"/>
</dbReference>
<dbReference type="InterPro" id="IPR036291">
    <property type="entry name" value="NAD(P)-bd_dom_sf"/>
</dbReference>
<sequence>MRLADATLAALPAEIARPGYDRAAMRTGVVHLGIGAFHRAHQAAVFEAALAGGDPRWAITGVSLRAAGVRDQLAPQDGLYTLIEREGATARARVIGAVRQVLVAPEAPQAVVAALAAADTRIVTLTITEKGYAAAGDSLSAPVSAAAYLAAGLAARRAAGLAPLTVISCDNLPDNGARLAAEVRAVAERHDPALARWIEAEIAFPQTMVDRIVPATDAADIAGFEARAGVTDLGLVKTEPFLQWVVEDRFSGPRPDLAALGVQLTETVGPWEDAKLRLLNGAHSAIAYLGGLAGIATVDQVVALPEARRFVERLWDEAGATLTPPPGLDLHAYRAALMARFANAALAHGTRQIAMDGSQKLPQRLLASIGWRIARDLPIPALALAVAAWMRWQGGRDDQGAAFVVDDPRAADTAAALRDAGSAEARVRALAALPGIVPPALASDPRFIGPVAAALERLERGGARAALAETATEDAA</sequence>
<dbReference type="EMBL" id="CP084930">
    <property type="protein sequence ID" value="USI72439.1"/>
    <property type="molecule type" value="Genomic_DNA"/>
</dbReference>
<dbReference type="PANTHER" id="PTHR43362:SF1">
    <property type="entry name" value="MANNITOL DEHYDROGENASE 2-RELATED"/>
    <property type="match status" value="1"/>
</dbReference>
<keyword evidence="2" id="KW-0520">NAD</keyword>
<dbReference type="InterPro" id="IPR050988">
    <property type="entry name" value="Mannitol_DH/Oxidoreductase"/>
</dbReference>
<dbReference type="InterPro" id="IPR013131">
    <property type="entry name" value="Mannitol_DH_N"/>
</dbReference>
<feature type="domain" description="Mannitol dehydrogenase N-terminal" evidence="3">
    <location>
        <begin position="28"/>
        <end position="257"/>
    </location>
</feature>
<protein>
    <submittedName>
        <fullName evidence="5">Mannitol dehydrogenase family protein</fullName>
    </submittedName>
</protein>
<dbReference type="PROSITE" id="PS00974">
    <property type="entry name" value="MANNITOL_DHGENASE"/>
    <property type="match status" value="1"/>
</dbReference>
<dbReference type="InterPro" id="IPR008927">
    <property type="entry name" value="6-PGluconate_DH-like_C_sf"/>
</dbReference>
<dbReference type="SUPFAM" id="SSF51735">
    <property type="entry name" value="NAD(P)-binding Rossmann-fold domains"/>
    <property type="match status" value="1"/>
</dbReference>
<dbReference type="Gene3D" id="3.40.50.720">
    <property type="entry name" value="NAD(P)-binding Rossmann-like Domain"/>
    <property type="match status" value="1"/>
</dbReference>
<dbReference type="Proteomes" id="UP001056937">
    <property type="component" value="Chromosome 1"/>
</dbReference>
<dbReference type="PANTHER" id="PTHR43362">
    <property type="entry name" value="MANNITOL DEHYDROGENASE DSF1-RELATED"/>
    <property type="match status" value="1"/>
</dbReference>
<name>A0ABY4X6G9_9SPHN</name>
<dbReference type="InterPro" id="IPR013118">
    <property type="entry name" value="Mannitol_DH_C"/>
</dbReference>
<evidence type="ECO:0000259" key="3">
    <source>
        <dbReference type="Pfam" id="PF01232"/>
    </source>
</evidence>
<evidence type="ECO:0000256" key="1">
    <source>
        <dbReference type="ARBA" id="ARBA00023002"/>
    </source>
</evidence>
<proteinExistence type="predicted"/>
<dbReference type="PRINTS" id="PR00084">
    <property type="entry name" value="MTLDHDRGNASE"/>
</dbReference>
<evidence type="ECO:0000313" key="6">
    <source>
        <dbReference type="Proteomes" id="UP001056937"/>
    </source>
</evidence>
<dbReference type="RefSeq" id="WP_252166248.1">
    <property type="nucleotide sequence ID" value="NZ_CP084930.1"/>
</dbReference>
<organism evidence="5 6">
    <name type="scientific">Sphingomonas morindae</name>
    <dbReference type="NCBI Taxonomy" id="1541170"/>
    <lineage>
        <taxon>Bacteria</taxon>
        <taxon>Pseudomonadati</taxon>
        <taxon>Pseudomonadota</taxon>
        <taxon>Alphaproteobacteria</taxon>
        <taxon>Sphingomonadales</taxon>
        <taxon>Sphingomonadaceae</taxon>
        <taxon>Sphingomonas</taxon>
    </lineage>
</organism>
<dbReference type="Pfam" id="PF08125">
    <property type="entry name" value="Mannitol_dh_C"/>
    <property type="match status" value="1"/>
</dbReference>
<gene>
    <name evidence="5" type="ORF">LHA26_14240</name>
</gene>
<dbReference type="Gene3D" id="1.10.1040.10">
    <property type="entry name" value="N-(1-d-carboxylethyl)-l-norvaline Dehydrogenase, domain 2"/>
    <property type="match status" value="1"/>
</dbReference>
<dbReference type="InterPro" id="IPR000669">
    <property type="entry name" value="Mannitol_DH"/>
</dbReference>
<evidence type="ECO:0000259" key="4">
    <source>
        <dbReference type="Pfam" id="PF08125"/>
    </source>
</evidence>
<evidence type="ECO:0000313" key="5">
    <source>
        <dbReference type="EMBL" id="USI72439.1"/>
    </source>
</evidence>